<gene>
    <name evidence="2" type="ORF">HYFRA_00000063</name>
</gene>
<dbReference type="OrthoDB" id="3544730at2759"/>
<dbReference type="EMBL" id="CAJVRL010000081">
    <property type="protein sequence ID" value="CAG8957727.1"/>
    <property type="molecule type" value="Genomic_DNA"/>
</dbReference>
<proteinExistence type="predicted"/>
<dbReference type="Proteomes" id="UP000696280">
    <property type="component" value="Unassembled WGS sequence"/>
</dbReference>
<evidence type="ECO:0000313" key="2">
    <source>
        <dbReference type="EMBL" id="CAG8957727.1"/>
    </source>
</evidence>
<accession>A0A9N9PXK3</accession>
<feature type="signal peptide" evidence="1">
    <location>
        <begin position="1"/>
        <end position="19"/>
    </location>
</feature>
<keyword evidence="1" id="KW-0732">Signal</keyword>
<sequence length="249" mass="27030">MYYSTLHLLLATLAAKTQAYPTKHEALFYIPDLPSIQKLYQPSSPPENISPFTPSTQQPLVLNPTPETQLPTHPSGKIHMLPTTPQTPNPQPLTLTFTTSQKTCPPLASIYTPLLEELSSNLLADYPTGIQSVPDLPLSSLGTTVTVSESIKLEGGFYASFYLTVSGGIVGVEWERVVRLLTRTAEGIGLQRGAGVMSVFAKIGEVEVSGTWGFYRVVGGVVRECWEGEEVIGLRVLGEVDGEGRKEDL</sequence>
<feature type="chain" id="PRO_5040463038" evidence="1">
    <location>
        <begin position="20"/>
        <end position="249"/>
    </location>
</feature>
<dbReference type="AlphaFoldDB" id="A0A9N9PXK3"/>
<reference evidence="2" key="1">
    <citation type="submission" date="2021-07" db="EMBL/GenBank/DDBJ databases">
        <authorList>
            <person name="Durling M."/>
        </authorList>
    </citation>
    <scope>NUCLEOTIDE SEQUENCE</scope>
</reference>
<evidence type="ECO:0000313" key="3">
    <source>
        <dbReference type="Proteomes" id="UP000696280"/>
    </source>
</evidence>
<keyword evidence="3" id="KW-1185">Reference proteome</keyword>
<organism evidence="2 3">
    <name type="scientific">Hymenoscyphus fraxineus</name>
    <dbReference type="NCBI Taxonomy" id="746836"/>
    <lineage>
        <taxon>Eukaryota</taxon>
        <taxon>Fungi</taxon>
        <taxon>Dikarya</taxon>
        <taxon>Ascomycota</taxon>
        <taxon>Pezizomycotina</taxon>
        <taxon>Leotiomycetes</taxon>
        <taxon>Helotiales</taxon>
        <taxon>Helotiaceae</taxon>
        <taxon>Hymenoscyphus</taxon>
    </lineage>
</organism>
<evidence type="ECO:0000256" key="1">
    <source>
        <dbReference type="SAM" id="SignalP"/>
    </source>
</evidence>
<name>A0A9N9PXK3_9HELO</name>
<protein>
    <submittedName>
        <fullName evidence="2">Uncharacterized protein</fullName>
    </submittedName>
</protein>
<comment type="caution">
    <text evidence="2">The sequence shown here is derived from an EMBL/GenBank/DDBJ whole genome shotgun (WGS) entry which is preliminary data.</text>
</comment>